<evidence type="ECO:0000256" key="1">
    <source>
        <dbReference type="SAM" id="Phobius"/>
    </source>
</evidence>
<evidence type="ECO:0000259" key="2">
    <source>
        <dbReference type="Pfam" id="PF03703"/>
    </source>
</evidence>
<dbReference type="AlphaFoldDB" id="A0A0G0SDW8"/>
<keyword evidence="1" id="KW-0472">Membrane</keyword>
<gene>
    <name evidence="3" type="ORF">UT53_C0005G0013</name>
</gene>
<accession>A0A0G0SDW8</accession>
<evidence type="ECO:0000313" key="4">
    <source>
        <dbReference type="Proteomes" id="UP000034764"/>
    </source>
</evidence>
<evidence type="ECO:0000313" key="3">
    <source>
        <dbReference type="EMBL" id="KKR23867.1"/>
    </source>
</evidence>
<keyword evidence="1" id="KW-0812">Transmembrane</keyword>
<sequence length="165" mass="19060">MNLRDNETIYKIVRKHWVDLLSMVVVTALVITVVIMANIYVNFNFFGYNWQVYYSILAIVFIVDAYLVIVWRLNLVCVTNQRIVYQRQLSLFNRRVTEVLYNDISDVTFSQNGPLAMSFNFGDISIRTIGDADVSFGMVPEPERVIELINQIKLEISNGSINPKI</sequence>
<keyword evidence="1" id="KW-1133">Transmembrane helix</keyword>
<name>A0A0G0SDW8_9BACT</name>
<dbReference type="PANTHER" id="PTHR37938:SF1">
    <property type="entry name" value="BLL0215 PROTEIN"/>
    <property type="match status" value="1"/>
</dbReference>
<organism evidence="3 4">
    <name type="scientific">Candidatus Yanofskybacteria bacterium GW2011_GWD2_39_48</name>
    <dbReference type="NCBI Taxonomy" id="1619031"/>
    <lineage>
        <taxon>Bacteria</taxon>
        <taxon>Candidatus Yanofskyibacteriota</taxon>
    </lineage>
</organism>
<dbReference type="PANTHER" id="PTHR37938">
    <property type="entry name" value="BLL0215 PROTEIN"/>
    <property type="match status" value="1"/>
</dbReference>
<dbReference type="EMBL" id="LBXD01000005">
    <property type="protein sequence ID" value="KKR23867.1"/>
    <property type="molecule type" value="Genomic_DNA"/>
</dbReference>
<reference evidence="3 4" key="1">
    <citation type="journal article" date="2015" name="Nature">
        <title>rRNA introns, odd ribosomes, and small enigmatic genomes across a large radiation of phyla.</title>
        <authorList>
            <person name="Brown C.T."/>
            <person name="Hug L.A."/>
            <person name="Thomas B.C."/>
            <person name="Sharon I."/>
            <person name="Castelle C.J."/>
            <person name="Singh A."/>
            <person name="Wilkins M.J."/>
            <person name="Williams K.H."/>
            <person name="Banfield J.F."/>
        </authorList>
    </citation>
    <scope>NUCLEOTIDE SEQUENCE [LARGE SCALE GENOMIC DNA]</scope>
</reference>
<proteinExistence type="predicted"/>
<feature type="domain" description="YdbS-like PH" evidence="2">
    <location>
        <begin position="76"/>
        <end position="146"/>
    </location>
</feature>
<feature type="transmembrane region" description="Helical" evidence="1">
    <location>
        <begin position="52"/>
        <end position="73"/>
    </location>
</feature>
<feature type="transmembrane region" description="Helical" evidence="1">
    <location>
        <begin position="20"/>
        <end position="40"/>
    </location>
</feature>
<dbReference type="Proteomes" id="UP000034764">
    <property type="component" value="Unassembled WGS sequence"/>
</dbReference>
<comment type="caution">
    <text evidence="3">The sequence shown here is derived from an EMBL/GenBank/DDBJ whole genome shotgun (WGS) entry which is preliminary data.</text>
</comment>
<protein>
    <recommendedName>
        <fullName evidence="2">YdbS-like PH domain-containing protein</fullName>
    </recommendedName>
</protein>
<dbReference type="Pfam" id="PF03703">
    <property type="entry name" value="bPH_2"/>
    <property type="match status" value="1"/>
</dbReference>
<dbReference type="InterPro" id="IPR005182">
    <property type="entry name" value="YdbS-like_PH"/>
</dbReference>